<keyword evidence="2" id="KW-1185">Reference proteome</keyword>
<dbReference type="OrthoDB" id="3253976at2759"/>
<dbReference type="STRING" id="1036808.A0A0C3D434"/>
<dbReference type="InParanoid" id="A0A0C3D434"/>
<dbReference type="Proteomes" id="UP000053989">
    <property type="component" value="Unassembled WGS sequence"/>
</dbReference>
<accession>A0A0C3D434</accession>
<dbReference type="AlphaFoldDB" id="A0A0C3D434"/>
<evidence type="ECO:0000313" key="1">
    <source>
        <dbReference type="EMBL" id="KIM50871.1"/>
    </source>
</evidence>
<reference evidence="1 2" key="1">
    <citation type="submission" date="2014-04" db="EMBL/GenBank/DDBJ databases">
        <authorList>
            <consortium name="DOE Joint Genome Institute"/>
            <person name="Kuo A."/>
            <person name="Kohler A."/>
            <person name="Nagy L.G."/>
            <person name="Floudas D."/>
            <person name="Copeland A."/>
            <person name="Barry K.W."/>
            <person name="Cichocki N."/>
            <person name="Veneault-Fourrey C."/>
            <person name="LaButti K."/>
            <person name="Lindquist E.A."/>
            <person name="Lipzen A."/>
            <person name="Lundell T."/>
            <person name="Morin E."/>
            <person name="Murat C."/>
            <person name="Sun H."/>
            <person name="Tunlid A."/>
            <person name="Henrissat B."/>
            <person name="Grigoriev I.V."/>
            <person name="Hibbett D.S."/>
            <person name="Martin F."/>
            <person name="Nordberg H.P."/>
            <person name="Cantor M.N."/>
            <person name="Hua S.X."/>
        </authorList>
    </citation>
    <scope>NUCLEOTIDE SEQUENCE [LARGE SCALE GENOMIC DNA]</scope>
    <source>
        <strain evidence="1 2">Foug A</strain>
    </source>
</reference>
<protein>
    <submittedName>
        <fullName evidence="1">Uncharacterized protein</fullName>
    </submittedName>
</protein>
<name>A0A0C3D434_9AGAM</name>
<gene>
    <name evidence="1" type="ORF">SCLCIDRAFT_750175</name>
</gene>
<organism evidence="1 2">
    <name type="scientific">Scleroderma citrinum Foug A</name>
    <dbReference type="NCBI Taxonomy" id="1036808"/>
    <lineage>
        <taxon>Eukaryota</taxon>
        <taxon>Fungi</taxon>
        <taxon>Dikarya</taxon>
        <taxon>Basidiomycota</taxon>
        <taxon>Agaricomycotina</taxon>
        <taxon>Agaricomycetes</taxon>
        <taxon>Agaricomycetidae</taxon>
        <taxon>Boletales</taxon>
        <taxon>Sclerodermatineae</taxon>
        <taxon>Sclerodermataceae</taxon>
        <taxon>Scleroderma</taxon>
    </lineage>
</organism>
<proteinExistence type="predicted"/>
<sequence length="260" mass="29511">MANLIRSAKSGSDWTINELDAYNIVVTVQDVATFFGNPILLQPSVHQVILDNEMYPDGGIADKRDRLFFYYLEDAMAIPPGEESAVDDFSAHLLSMLQYDDPDNRYIRQRKDIPFFICGTDSYAKTDVCIMDRKLRILLLVQEDKRHMEPKDPEPQLIAEAIAAFQYNNSALKKRGLQPLAQRTIPGITMIGSTPTFYKITVTQDLIAAIQVGQYPETPTIVHRLLLPVANIVTLPNYGMRPLKNRAVILRCFEAFKQFL</sequence>
<reference evidence="2" key="2">
    <citation type="submission" date="2015-01" db="EMBL/GenBank/DDBJ databases">
        <title>Evolutionary Origins and Diversification of the Mycorrhizal Mutualists.</title>
        <authorList>
            <consortium name="DOE Joint Genome Institute"/>
            <consortium name="Mycorrhizal Genomics Consortium"/>
            <person name="Kohler A."/>
            <person name="Kuo A."/>
            <person name="Nagy L.G."/>
            <person name="Floudas D."/>
            <person name="Copeland A."/>
            <person name="Barry K.W."/>
            <person name="Cichocki N."/>
            <person name="Veneault-Fourrey C."/>
            <person name="LaButti K."/>
            <person name="Lindquist E.A."/>
            <person name="Lipzen A."/>
            <person name="Lundell T."/>
            <person name="Morin E."/>
            <person name="Murat C."/>
            <person name="Riley R."/>
            <person name="Ohm R."/>
            <person name="Sun H."/>
            <person name="Tunlid A."/>
            <person name="Henrissat B."/>
            <person name="Grigoriev I.V."/>
            <person name="Hibbett D.S."/>
            <person name="Martin F."/>
        </authorList>
    </citation>
    <scope>NUCLEOTIDE SEQUENCE [LARGE SCALE GENOMIC DNA]</scope>
    <source>
        <strain evidence="2">Foug A</strain>
    </source>
</reference>
<dbReference type="HOGENOM" id="CLU_078038_0_0_1"/>
<evidence type="ECO:0000313" key="2">
    <source>
        <dbReference type="Proteomes" id="UP000053989"/>
    </source>
</evidence>
<dbReference type="EMBL" id="KN822315">
    <property type="protein sequence ID" value="KIM50871.1"/>
    <property type="molecule type" value="Genomic_DNA"/>
</dbReference>